<accession>A0ABU5C802</accession>
<reference evidence="2 3" key="1">
    <citation type="submission" date="2023-10" db="EMBL/GenBank/DDBJ databases">
        <title>Virgibacillus halophilus 5B73C genome.</title>
        <authorList>
            <person name="Miliotis G."/>
            <person name="Sengupta P."/>
            <person name="Hameed A."/>
            <person name="Chuvochina M."/>
            <person name="Mcdonagh F."/>
            <person name="Simpson A.C."/>
            <person name="Singh N.K."/>
            <person name="Rekha P.D."/>
            <person name="Raman K."/>
            <person name="Hugenholtz P."/>
            <person name="Venkateswaran K."/>
        </authorList>
    </citation>
    <scope>NUCLEOTIDE SEQUENCE [LARGE SCALE GENOMIC DNA]</scope>
    <source>
        <strain evidence="2 3">5B73C</strain>
    </source>
</reference>
<evidence type="ECO:0000313" key="3">
    <source>
        <dbReference type="Proteomes" id="UP001281447"/>
    </source>
</evidence>
<comment type="caution">
    <text evidence="2">The sequence shown here is derived from an EMBL/GenBank/DDBJ whole genome shotgun (WGS) entry which is preliminary data.</text>
</comment>
<proteinExistence type="predicted"/>
<evidence type="ECO:0000256" key="1">
    <source>
        <dbReference type="SAM" id="MobiDB-lite"/>
    </source>
</evidence>
<keyword evidence="3" id="KW-1185">Reference proteome</keyword>
<dbReference type="EMBL" id="JAWDIP010000003">
    <property type="protein sequence ID" value="MDY0395444.1"/>
    <property type="molecule type" value="Genomic_DNA"/>
</dbReference>
<protein>
    <submittedName>
        <fullName evidence="2">Uncharacterized protein</fullName>
    </submittedName>
</protein>
<name>A0ABU5C802_9BACI</name>
<sequence>MVKIYFETDDKGYVDGWGSTRSKDDEVELEIDKGHDFFESDSHAWKYVEGNLVFDEERNKELLEENDKKEAVERGSPVNCNTRTSRKNRGA</sequence>
<gene>
    <name evidence="2" type="ORF">RWE15_14585</name>
</gene>
<dbReference type="Proteomes" id="UP001281447">
    <property type="component" value="Unassembled WGS sequence"/>
</dbReference>
<organism evidence="2 3">
    <name type="scientific">Tigheibacillus halophilus</name>
    <dbReference type="NCBI Taxonomy" id="361280"/>
    <lineage>
        <taxon>Bacteria</taxon>
        <taxon>Bacillati</taxon>
        <taxon>Bacillota</taxon>
        <taxon>Bacilli</taxon>
        <taxon>Bacillales</taxon>
        <taxon>Bacillaceae</taxon>
        <taxon>Tigheibacillus</taxon>
    </lineage>
</organism>
<evidence type="ECO:0000313" key="2">
    <source>
        <dbReference type="EMBL" id="MDY0395444.1"/>
    </source>
</evidence>
<feature type="region of interest" description="Disordered" evidence="1">
    <location>
        <begin position="65"/>
        <end position="91"/>
    </location>
</feature>